<reference evidence="1" key="1">
    <citation type="submission" date="2022-02" db="EMBL/GenBank/DDBJ databases">
        <authorList>
            <person name="Henning P.M."/>
            <person name="McCubbin A.G."/>
            <person name="Shore J.S."/>
        </authorList>
    </citation>
    <scope>NUCLEOTIDE SEQUENCE</scope>
    <source>
        <strain evidence="1">F60SS</strain>
        <tissue evidence="1">Leaves</tissue>
    </source>
</reference>
<organism evidence="1 2">
    <name type="scientific">Turnera subulata</name>
    <dbReference type="NCBI Taxonomy" id="218843"/>
    <lineage>
        <taxon>Eukaryota</taxon>
        <taxon>Viridiplantae</taxon>
        <taxon>Streptophyta</taxon>
        <taxon>Embryophyta</taxon>
        <taxon>Tracheophyta</taxon>
        <taxon>Spermatophyta</taxon>
        <taxon>Magnoliopsida</taxon>
        <taxon>eudicotyledons</taxon>
        <taxon>Gunneridae</taxon>
        <taxon>Pentapetalae</taxon>
        <taxon>rosids</taxon>
        <taxon>fabids</taxon>
        <taxon>Malpighiales</taxon>
        <taxon>Passifloraceae</taxon>
        <taxon>Turnera</taxon>
    </lineage>
</organism>
<keyword evidence="2" id="KW-1185">Reference proteome</keyword>
<name>A0A9Q0IZA8_9ROSI</name>
<feature type="non-terminal residue" evidence="1">
    <location>
        <position position="60"/>
    </location>
</feature>
<protein>
    <recommendedName>
        <fullName evidence="3">Reverse transcriptase zinc-binding domain-containing protein</fullName>
    </recommendedName>
</protein>
<dbReference type="AlphaFoldDB" id="A0A9Q0IZA8"/>
<gene>
    <name evidence="1" type="ORF">Tsubulata_049640</name>
</gene>
<dbReference type="OrthoDB" id="1937542at2759"/>
<reference evidence="1" key="2">
    <citation type="journal article" date="2023" name="Plants (Basel)">
        <title>Annotation of the Turnera subulata (Passifloraceae) Draft Genome Reveals the S-Locus Evolved after the Divergence of Turneroideae from Passifloroideae in a Stepwise Manner.</title>
        <authorList>
            <person name="Henning P.M."/>
            <person name="Roalson E.H."/>
            <person name="Mir W."/>
            <person name="McCubbin A.G."/>
            <person name="Shore J.S."/>
        </authorList>
    </citation>
    <scope>NUCLEOTIDE SEQUENCE</scope>
    <source>
        <strain evidence="1">F60SS</strain>
    </source>
</reference>
<accession>A0A9Q0IZA8</accession>
<evidence type="ECO:0000313" key="2">
    <source>
        <dbReference type="Proteomes" id="UP001141552"/>
    </source>
</evidence>
<comment type="caution">
    <text evidence="1">The sequence shown here is derived from an EMBL/GenBank/DDBJ whole genome shotgun (WGS) entry which is preliminary data.</text>
</comment>
<proteinExistence type="predicted"/>
<evidence type="ECO:0000313" key="1">
    <source>
        <dbReference type="EMBL" id="KAJ4822688.1"/>
    </source>
</evidence>
<dbReference type="EMBL" id="JAKUCV010007607">
    <property type="protein sequence ID" value="KAJ4822688.1"/>
    <property type="molecule type" value="Genomic_DNA"/>
</dbReference>
<evidence type="ECO:0008006" key="3">
    <source>
        <dbReference type="Google" id="ProtNLM"/>
    </source>
</evidence>
<sequence>MMTITEALCPHCRKCMETVEHMLLHCPVAHALWQRLVRWRGTVWVVPRSLAEWFPQWLSL</sequence>
<dbReference type="Proteomes" id="UP001141552">
    <property type="component" value="Unassembled WGS sequence"/>
</dbReference>